<evidence type="ECO:0000256" key="2">
    <source>
        <dbReference type="ARBA" id="ARBA00023134"/>
    </source>
</evidence>
<feature type="domain" description="GB1/RHD3-type G" evidence="4">
    <location>
        <begin position="36"/>
        <end position="273"/>
    </location>
</feature>
<dbReference type="PROSITE" id="PS51715">
    <property type="entry name" value="G_GB1_RHD3"/>
    <property type="match status" value="1"/>
</dbReference>
<dbReference type="Pfam" id="PF02263">
    <property type="entry name" value="GBP"/>
    <property type="match status" value="2"/>
</dbReference>
<accession>A0A5B7F0K6</accession>
<keyword evidence="1" id="KW-0547">Nucleotide-binding</keyword>
<sequence>MDGHPVPVLIQSEETGNFELDEEALEEVLLNPRIADKYVCVLAVAGAFRKGKSFLLDFLLRYMSSQQSQDWLGDVNQPLKGFKWRQGSRRETTGVLIWSEPFLIKRRSGEEIAVILMDTQGTFDIQSSMKDSTIVFALTTMVSSVLVYNLMNNIQEDDLMNLQLFTSYGMLAQEDCDSAHPFQITEKQHPAHQEVRRDLRKCFRDINCYLMPHPGFKVIQKADFDGRLAGEYNVIFLIVSGLVDSFVSLTKYFEILYTNEDLPDICCSSLHSI</sequence>
<comment type="similarity">
    <text evidence="3">Belongs to the TRAFAC class dynamin-like GTPase superfamily. GB1/RHD3 GTPase family.</text>
</comment>
<protein>
    <submittedName>
        <fullName evidence="5">Atlastin-1</fullName>
    </submittedName>
</protein>
<organism evidence="5 6">
    <name type="scientific">Portunus trituberculatus</name>
    <name type="common">Swimming crab</name>
    <name type="synonym">Neptunus trituberculatus</name>
    <dbReference type="NCBI Taxonomy" id="210409"/>
    <lineage>
        <taxon>Eukaryota</taxon>
        <taxon>Metazoa</taxon>
        <taxon>Ecdysozoa</taxon>
        <taxon>Arthropoda</taxon>
        <taxon>Crustacea</taxon>
        <taxon>Multicrustacea</taxon>
        <taxon>Malacostraca</taxon>
        <taxon>Eumalacostraca</taxon>
        <taxon>Eucarida</taxon>
        <taxon>Decapoda</taxon>
        <taxon>Pleocyemata</taxon>
        <taxon>Brachyura</taxon>
        <taxon>Eubrachyura</taxon>
        <taxon>Portunoidea</taxon>
        <taxon>Portunidae</taxon>
        <taxon>Portuninae</taxon>
        <taxon>Portunus</taxon>
    </lineage>
</organism>
<evidence type="ECO:0000256" key="3">
    <source>
        <dbReference type="PROSITE-ProRule" id="PRU01052"/>
    </source>
</evidence>
<dbReference type="Proteomes" id="UP000324222">
    <property type="component" value="Unassembled WGS sequence"/>
</dbReference>
<dbReference type="AlphaFoldDB" id="A0A5B7F0K6"/>
<dbReference type="GO" id="GO:0003924">
    <property type="term" value="F:GTPase activity"/>
    <property type="evidence" value="ECO:0007669"/>
    <property type="project" value="InterPro"/>
</dbReference>
<evidence type="ECO:0000313" key="6">
    <source>
        <dbReference type="Proteomes" id="UP000324222"/>
    </source>
</evidence>
<evidence type="ECO:0000259" key="4">
    <source>
        <dbReference type="PROSITE" id="PS51715"/>
    </source>
</evidence>
<keyword evidence="2" id="KW-0342">GTP-binding</keyword>
<proteinExistence type="inferred from homology"/>
<dbReference type="OrthoDB" id="7788754at2759"/>
<dbReference type="FunFam" id="3.40.50.300:FF:004169">
    <property type="entry name" value="Atlastin 3"/>
    <property type="match status" value="1"/>
</dbReference>
<evidence type="ECO:0000256" key="1">
    <source>
        <dbReference type="ARBA" id="ARBA00022741"/>
    </source>
</evidence>
<comment type="caution">
    <text evidence="5">The sequence shown here is derived from an EMBL/GenBank/DDBJ whole genome shotgun (WGS) entry which is preliminary data.</text>
</comment>
<dbReference type="InterPro" id="IPR027417">
    <property type="entry name" value="P-loop_NTPase"/>
</dbReference>
<name>A0A5B7F0K6_PORTR</name>
<gene>
    <name evidence="5" type="primary">ATL1</name>
    <name evidence="5" type="ORF">E2C01_034102</name>
</gene>
<dbReference type="Gene3D" id="3.40.50.300">
    <property type="entry name" value="P-loop containing nucleotide triphosphate hydrolases"/>
    <property type="match status" value="2"/>
</dbReference>
<dbReference type="InterPro" id="IPR030386">
    <property type="entry name" value="G_GB1_RHD3_dom"/>
</dbReference>
<reference evidence="5 6" key="1">
    <citation type="submission" date="2019-05" db="EMBL/GenBank/DDBJ databases">
        <title>Another draft genome of Portunus trituberculatus and its Hox gene families provides insights of decapod evolution.</title>
        <authorList>
            <person name="Jeong J.-H."/>
            <person name="Song I."/>
            <person name="Kim S."/>
            <person name="Choi T."/>
            <person name="Kim D."/>
            <person name="Ryu S."/>
            <person name="Kim W."/>
        </authorList>
    </citation>
    <scope>NUCLEOTIDE SEQUENCE [LARGE SCALE GENOMIC DNA]</scope>
    <source>
        <tissue evidence="5">Muscle</tissue>
    </source>
</reference>
<dbReference type="SUPFAM" id="SSF52540">
    <property type="entry name" value="P-loop containing nucleoside triphosphate hydrolases"/>
    <property type="match status" value="1"/>
</dbReference>
<dbReference type="InterPro" id="IPR015894">
    <property type="entry name" value="Guanylate-bd_N"/>
</dbReference>
<dbReference type="GO" id="GO:0005525">
    <property type="term" value="F:GTP binding"/>
    <property type="evidence" value="ECO:0007669"/>
    <property type="project" value="UniProtKB-KW"/>
</dbReference>
<dbReference type="EMBL" id="VSRR010004725">
    <property type="protein sequence ID" value="MPC40541.1"/>
    <property type="molecule type" value="Genomic_DNA"/>
</dbReference>
<dbReference type="PANTHER" id="PTHR10751">
    <property type="entry name" value="GUANYLATE BINDING PROTEIN"/>
    <property type="match status" value="1"/>
</dbReference>
<evidence type="ECO:0000313" key="5">
    <source>
        <dbReference type="EMBL" id="MPC40541.1"/>
    </source>
</evidence>
<keyword evidence="6" id="KW-1185">Reference proteome</keyword>